<evidence type="ECO:0000256" key="6">
    <source>
        <dbReference type="RuleBase" id="RU003983"/>
    </source>
</evidence>
<evidence type="ECO:0000256" key="1">
    <source>
        <dbReference type="ARBA" id="ARBA00022670"/>
    </source>
</evidence>
<dbReference type="PANTHER" id="PTHR22726:SF1">
    <property type="entry name" value="METALLOENDOPEPTIDASE OMA1, MITOCHONDRIAL"/>
    <property type="match status" value="1"/>
</dbReference>
<keyword evidence="2" id="KW-0479">Metal-binding</keyword>
<evidence type="ECO:0000256" key="3">
    <source>
        <dbReference type="ARBA" id="ARBA00022801"/>
    </source>
</evidence>
<gene>
    <name evidence="9" type="ORF">RF679_00135</name>
</gene>
<evidence type="ECO:0000259" key="8">
    <source>
        <dbReference type="Pfam" id="PF01435"/>
    </source>
</evidence>
<dbReference type="Proteomes" id="UP001181355">
    <property type="component" value="Chromosome"/>
</dbReference>
<evidence type="ECO:0000313" key="10">
    <source>
        <dbReference type="Proteomes" id="UP001181355"/>
    </source>
</evidence>
<dbReference type="EMBL" id="CP133720">
    <property type="protein sequence ID" value="WMW80703.1"/>
    <property type="molecule type" value="Genomic_DNA"/>
</dbReference>
<protein>
    <submittedName>
        <fullName evidence="9">M48 family metalloprotease</fullName>
        <ecNumber evidence="9">3.4.24.-</ecNumber>
    </submittedName>
</protein>
<dbReference type="Pfam" id="PF01435">
    <property type="entry name" value="Peptidase_M48"/>
    <property type="match status" value="1"/>
</dbReference>
<feature type="domain" description="Peptidase M48" evidence="8">
    <location>
        <begin position="76"/>
        <end position="258"/>
    </location>
</feature>
<dbReference type="GO" id="GO:0008237">
    <property type="term" value="F:metallopeptidase activity"/>
    <property type="evidence" value="ECO:0007669"/>
    <property type="project" value="UniProtKB-KW"/>
</dbReference>
<feature type="signal peptide" evidence="7">
    <location>
        <begin position="1"/>
        <end position="22"/>
    </location>
</feature>
<evidence type="ECO:0000256" key="2">
    <source>
        <dbReference type="ARBA" id="ARBA00022723"/>
    </source>
</evidence>
<comment type="cofactor">
    <cofactor evidence="6">
        <name>Zn(2+)</name>
        <dbReference type="ChEBI" id="CHEBI:29105"/>
    </cofactor>
    <text evidence="6">Binds 1 zinc ion per subunit.</text>
</comment>
<evidence type="ECO:0000313" key="9">
    <source>
        <dbReference type="EMBL" id="WMW80703.1"/>
    </source>
</evidence>
<evidence type="ECO:0000256" key="4">
    <source>
        <dbReference type="ARBA" id="ARBA00022833"/>
    </source>
</evidence>
<reference evidence="9" key="1">
    <citation type="submission" date="2023-09" db="EMBL/GenBank/DDBJ databases">
        <title>Undibacterium sp. 20NA77.5 isolated from freshwater.</title>
        <authorList>
            <person name="Le V."/>
            <person name="Ko S.-R."/>
            <person name="Ahn C.-Y."/>
            <person name="Oh H.-M."/>
        </authorList>
    </citation>
    <scope>NUCLEOTIDE SEQUENCE</scope>
    <source>
        <strain evidence="9">20NA77.5</strain>
    </source>
</reference>
<accession>A0ABY9RHJ8</accession>
<keyword evidence="10" id="KW-1185">Reference proteome</keyword>
<dbReference type="Gene3D" id="3.30.2010.10">
    <property type="entry name" value="Metalloproteases ('zincins'), catalytic domain"/>
    <property type="match status" value="1"/>
</dbReference>
<evidence type="ECO:0000256" key="7">
    <source>
        <dbReference type="SAM" id="SignalP"/>
    </source>
</evidence>
<proteinExistence type="inferred from homology"/>
<keyword evidence="5 6" id="KW-0482">Metalloprotease</keyword>
<dbReference type="InterPro" id="IPR001915">
    <property type="entry name" value="Peptidase_M48"/>
</dbReference>
<keyword evidence="1 6" id="KW-0645">Protease</keyword>
<dbReference type="PANTHER" id="PTHR22726">
    <property type="entry name" value="METALLOENDOPEPTIDASE OMA1"/>
    <property type="match status" value="1"/>
</dbReference>
<dbReference type="InterPro" id="IPR051156">
    <property type="entry name" value="Mito/Outer_Membr_Metalloprot"/>
</dbReference>
<evidence type="ECO:0000256" key="5">
    <source>
        <dbReference type="ARBA" id="ARBA00023049"/>
    </source>
</evidence>
<keyword evidence="4 6" id="KW-0862">Zinc</keyword>
<keyword evidence="3 6" id="KW-0378">Hydrolase</keyword>
<dbReference type="RefSeq" id="WP_309482194.1">
    <property type="nucleotide sequence ID" value="NZ_CP133720.1"/>
</dbReference>
<organism evidence="9 10">
    <name type="scientific">Undibacterium cyanobacteriorum</name>
    <dbReference type="NCBI Taxonomy" id="3073561"/>
    <lineage>
        <taxon>Bacteria</taxon>
        <taxon>Pseudomonadati</taxon>
        <taxon>Pseudomonadota</taxon>
        <taxon>Betaproteobacteria</taxon>
        <taxon>Burkholderiales</taxon>
        <taxon>Oxalobacteraceae</taxon>
        <taxon>Undibacterium</taxon>
    </lineage>
</organism>
<feature type="chain" id="PRO_5045387742" evidence="7">
    <location>
        <begin position="23"/>
        <end position="289"/>
    </location>
</feature>
<dbReference type="EC" id="3.4.24.-" evidence="9"/>
<keyword evidence="7" id="KW-0732">Signal</keyword>
<sequence length="289" mass="31406">MKRYILTATALAISLLTQTVNAVPGPQFNLNKLLKTATDGVKAIKEFNEAEEIELGQEVTANLLSLAPLLDNQEVQAYVNRVGRWVTMHSERPDLPWTFVVLDIEDANAFAAPGGYIVVTKGLLLRLNSEAELAGVLGHEASHVVKKHHLSAIKKADATAFLKSVGDTTLEATGNANSKNKNILAVLNTVIGLYGVGLDKDSEFEADRMGVVLATRAGYEPFGLPAALQAIQGRSGSDLNLLLSTHPPAGERLNRLDRVMGSKFDRYDTLPAVEDRYLHIKELLTGKRK</sequence>
<comment type="similarity">
    <text evidence="6">Belongs to the peptidase M48 family.</text>
</comment>
<name>A0ABY9RHJ8_9BURK</name>